<dbReference type="PANTHER" id="PTHR37542:SF1">
    <property type="entry name" value="PRION-INHIBITION AND PROPAGATION HELO DOMAIN-CONTAINING PROTEIN"/>
    <property type="match status" value="1"/>
</dbReference>
<comment type="caution">
    <text evidence="3">The sequence shown here is derived from an EMBL/GenBank/DDBJ whole genome shotgun (WGS) entry which is preliminary data.</text>
</comment>
<feature type="compositionally biased region" description="Low complexity" evidence="1">
    <location>
        <begin position="303"/>
        <end position="313"/>
    </location>
</feature>
<protein>
    <recommendedName>
        <fullName evidence="2">Protein kinase domain-containing protein</fullName>
    </recommendedName>
</protein>
<reference evidence="3" key="1">
    <citation type="journal article" date="2021" name="Nat. Commun.">
        <title>Genetic determinants of endophytism in the Arabidopsis root mycobiome.</title>
        <authorList>
            <person name="Mesny F."/>
            <person name="Miyauchi S."/>
            <person name="Thiergart T."/>
            <person name="Pickel B."/>
            <person name="Atanasova L."/>
            <person name="Karlsson M."/>
            <person name="Huettel B."/>
            <person name="Barry K.W."/>
            <person name="Haridas S."/>
            <person name="Chen C."/>
            <person name="Bauer D."/>
            <person name="Andreopoulos W."/>
            <person name="Pangilinan J."/>
            <person name="LaButti K."/>
            <person name="Riley R."/>
            <person name="Lipzen A."/>
            <person name="Clum A."/>
            <person name="Drula E."/>
            <person name="Henrissat B."/>
            <person name="Kohler A."/>
            <person name="Grigoriev I.V."/>
            <person name="Martin F.M."/>
            <person name="Hacquard S."/>
        </authorList>
    </citation>
    <scope>NUCLEOTIDE SEQUENCE</scope>
    <source>
        <strain evidence="3">MPI-CAGE-CH-0230</strain>
    </source>
</reference>
<accession>A0A9P9BNQ8</accession>
<dbReference type="AlphaFoldDB" id="A0A9P9BNQ8"/>
<dbReference type="GeneID" id="70188309"/>
<evidence type="ECO:0000313" key="4">
    <source>
        <dbReference type="Proteomes" id="UP000756346"/>
    </source>
</evidence>
<dbReference type="Proteomes" id="UP000756346">
    <property type="component" value="Unassembled WGS sequence"/>
</dbReference>
<dbReference type="GO" id="GO:0004672">
    <property type="term" value="F:protein kinase activity"/>
    <property type="evidence" value="ECO:0007669"/>
    <property type="project" value="InterPro"/>
</dbReference>
<dbReference type="EMBL" id="JAGTJQ010000005">
    <property type="protein sequence ID" value="KAH7031486.1"/>
    <property type="molecule type" value="Genomic_DNA"/>
</dbReference>
<name>A0A9P9BNQ8_9PEZI</name>
<dbReference type="SUPFAM" id="SSF56112">
    <property type="entry name" value="Protein kinase-like (PK-like)"/>
    <property type="match status" value="1"/>
</dbReference>
<proteinExistence type="predicted"/>
<organism evidence="3 4">
    <name type="scientific">Microdochium trichocladiopsis</name>
    <dbReference type="NCBI Taxonomy" id="1682393"/>
    <lineage>
        <taxon>Eukaryota</taxon>
        <taxon>Fungi</taxon>
        <taxon>Dikarya</taxon>
        <taxon>Ascomycota</taxon>
        <taxon>Pezizomycotina</taxon>
        <taxon>Sordariomycetes</taxon>
        <taxon>Xylariomycetidae</taxon>
        <taxon>Xylariales</taxon>
        <taxon>Microdochiaceae</taxon>
        <taxon>Microdochium</taxon>
    </lineage>
</organism>
<feature type="compositionally biased region" description="Polar residues" evidence="1">
    <location>
        <begin position="277"/>
        <end position="287"/>
    </location>
</feature>
<dbReference type="InterPro" id="IPR011009">
    <property type="entry name" value="Kinase-like_dom_sf"/>
</dbReference>
<dbReference type="PANTHER" id="PTHR37542">
    <property type="entry name" value="HELO DOMAIN-CONTAINING PROTEIN-RELATED"/>
    <property type="match status" value="1"/>
</dbReference>
<dbReference type="PROSITE" id="PS50011">
    <property type="entry name" value="PROTEIN_KINASE_DOM"/>
    <property type="match status" value="1"/>
</dbReference>
<evidence type="ECO:0000256" key="1">
    <source>
        <dbReference type="SAM" id="MobiDB-lite"/>
    </source>
</evidence>
<sequence length="582" mass="64524">MDPLSIFGLVQTCYEVGAKLIEICDCWKNAESEVQARLLKVRSCWFRSRSQVEFMRRVSAIIEDDLRRLFGDLMRQLATCLREASAQLNSVIQRGEDAKPGFLVFGGRAKKAAYVWKKEALDGIIADMEEWQSRFDPSWFLIMTIASPTIDNELRRARASAGMIERAPGGAPSAANNPLALASGLRTTLSSDAKPPSFLSSFPMETVDIPYSALKIARRTGDSKWYVVDSIDCSPYPDVKALARDVRVLAARLSQADPVAFGLLNCKGVIAASQTQQQGVPSLDSSSPPQPAGANHLAPLNTSRSISRSPSPSNYRQISNFTLLFRFPEGMEVLQSLRQMLLNSDANISLGRKVRIAREMAKSVAYVHTFDFVHKNIRPESFLCFEPPDGASSSGGLSSHAFLAGFDAFRAATGATMMHGDLTWDCNVYRHPLRQGYNPAEKYRMQHDIYSLGVCLLEVGLWEPFVEYSSPESGGRSVHPMAGKSFHHFNAWLEQKNAARQDGSKATSTERQGFLDLLAFKLKDYLVEQAETRLPARMGAKYTRVVLACLSCLDEDRYPGDDRQVAVQYIEDIMMNLGGISV</sequence>
<feature type="domain" description="Protein kinase" evidence="2">
    <location>
        <begin position="225"/>
        <end position="547"/>
    </location>
</feature>
<feature type="region of interest" description="Disordered" evidence="1">
    <location>
        <begin position="277"/>
        <end position="314"/>
    </location>
</feature>
<evidence type="ECO:0000313" key="3">
    <source>
        <dbReference type="EMBL" id="KAH7031486.1"/>
    </source>
</evidence>
<dbReference type="RefSeq" id="XP_046013166.1">
    <property type="nucleotide sequence ID" value="XM_046158763.1"/>
</dbReference>
<dbReference type="GO" id="GO:0005524">
    <property type="term" value="F:ATP binding"/>
    <property type="evidence" value="ECO:0007669"/>
    <property type="project" value="InterPro"/>
</dbReference>
<dbReference type="Gene3D" id="1.10.510.10">
    <property type="entry name" value="Transferase(Phosphotransferase) domain 1"/>
    <property type="match status" value="1"/>
</dbReference>
<dbReference type="OrthoDB" id="1911848at2759"/>
<evidence type="ECO:0000259" key="2">
    <source>
        <dbReference type="PROSITE" id="PS50011"/>
    </source>
</evidence>
<gene>
    <name evidence="3" type="ORF">B0I36DRAFT_363172</name>
</gene>
<keyword evidence="4" id="KW-1185">Reference proteome</keyword>
<dbReference type="InterPro" id="IPR000719">
    <property type="entry name" value="Prot_kinase_dom"/>
</dbReference>